<name>A0A2S9QMG2_9MICO</name>
<dbReference type="Proteomes" id="UP000238650">
    <property type="component" value="Unassembled WGS sequence"/>
</dbReference>
<dbReference type="InterPro" id="IPR009839">
    <property type="entry name" value="SseB_N"/>
</dbReference>
<comment type="caution">
    <text evidence="3">The sequence shown here is derived from an EMBL/GenBank/DDBJ whole genome shotgun (WGS) entry which is preliminary data.</text>
</comment>
<dbReference type="OrthoDB" id="5188303at2"/>
<reference evidence="3 4" key="1">
    <citation type="journal article" date="2017" name="New Microbes New Infect">
        <title>Genome sequence of 'Leucobacter massiliensis' sp. nov. isolated from human pharynx after travel to the 2014 Hajj.</title>
        <authorList>
            <person name="Leangapichart T."/>
            <person name="Gautret P."/>
            <person name="Nguyen T.T."/>
            <person name="Armstrong N."/>
            <person name="Rolain J.M."/>
        </authorList>
    </citation>
    <scope>NUCLEOTIDE SEQUENCE [LARGE SCALE GENOMIC DNA]</scope>
    <source>
        <strain evidence="3 4">122RC15</strain>
    </source>
</reference>
<dbReference type="Pfam" id="PF07179">
    <property type="entry name" value="SseB"/>
    <property type="match status" value="1"/>
</dbReference>
<dbReference type="AlphaFoldDB" id="A0A2S9QMG2"/>
<evidence type="ECO:0000259" key="2">
    <source>
        <dbReference type="Pfam" id="PF07179"/>
    </source>
</evidence>
<protein>
    <recommendedName>
        <fullName evidence="2">SseB protein N-terminal domain-containing protein</fullName>
    </recommendedName>
</protein>
<evidence type="ECO:0000256" key="1">
    <source>
        <dbReference type="SAM" id="MobiDB-lite"/>
    </source>
</evidence>
<evidence type="ECO:0000313" key="4">
    <source>
        <dbReference type="Proteomes" id="UP000238650"/>
    </source>
</evidence>
<dbReference type="EMBL" id="MWZD01000017">
    <property type="protein sequence ID" value="PRI10784.1"/>
    <property type="molecule type" value="Genomic_DNA"/>
</dbReference>
<feature type="domain" description="SseB protein N-terminal" evidence="2">
    <location>
        <begin position="79"/>
        <end position="186"/>
    </location>
</feature>
<proteinExistence type="predicted"/>
<gene>
    <name evidence="3" type="ORF">B4915_07745</name>
</gene>
<feature type="region of interest" description="Disordered" evidence="1">
    <location>
        <begin position="1"/>
        <end position="26"/>
    </location>
</feature>
<accession>A0A2S9QMG2</accession>
<keyword evidence="4" id="KW-1185">Reference proteome</keyword>
<evidence type="ECO:0000313" key="3">
    <source>
        <dbReference type="EMBL" id="PRI10784.1"/>
    </source>
</evidence>
<dbReference type="RefSeq" id="WP_105805247.1">
    <property type="nucleotide sequence ID" value="NZ_MWZD01000017.1"/>
</dbReference>
<sequence>MAIKKLPSTGDAPRSTGVPESLVPGGAADSAGFPWAGRTFEHHETAFAGDDGRAPQAFAEAVERLRGAARAATPHATADALAELAEAHAEALLALSASRVLIPLLAEAGGTGLTPDGRTVDKSQELSIVTVASPDGRTVMPVFSSVGTMRAWHAEARPIPVPGPQAALAAAQEQTELIIVDPGTPEREFGVRRTQLEAVALGERTAPAWADPRVLDAFRASLAGEDRVLGIALLPGDPQARLLAPETDVVLRIAAGLDRAALGGLVGELQQRWARDAVIAARVDSLRVRPVAG</sequence>
<organism evidence="3 4">
    <name type="scientific">Leucobacter massiliensis</name>
    <dbReference type="NCBI Taxonomy" id="1686285"/>
    <lineage>
        <taxon>Bacteria</taxon>
        <taxon>Bacillati</taxon>
        <taxon>Actinomycetota</taxon>
        <taxon>Actinomycetes</taxon>
        <taxon>Micrococcales</taxon>
        <taxon>Microbacteriaceae</taxon>
        <taxon>Leucobacter</taxon>
    </lineage>
</organism>